<dbReference type="Proteomes" id="UP000828390">
    <property type="component" value="Unassembled WGS sequence"/>
</dbReference>
<sequence>MSSYLASFDRLSNLCCGIGLWEKPEYPQAPSPLSGMMTIKQTHMFPAKGIKPGSPT</sequence>
<evidence type="ECO:0000313" key="1">
    <source>
        <dbReference type="EMBL" id="KAH3702122.1"/>
    </source>
</evidence>
<keyword evidence="2" id="KW-1185">Reference proteome</keyword>
<dbReference type="AlphaFoldDB" id="A0A9D4BR28"/>
<protein>
    <submittedName>
        <fullName evidence="1">Uncharacterized protein</fullName>
    </submittedName>
</protein>
<name>A0A9D4BR28_DREPO</name>
<organism evidence="1 2">
    <name type="scientific">Dreissena polymorpha</name>
    <name type="common">Zebra mussel</name>
    <name type="synonym">Mytilus polymorpha</name>
    <dbReference type="NCBI Taxonomy" id="45954"/>
    <lineage>
        <taxon>Eukaryota</taxon>
        <taxon>Metazoa</taxon>
        <taxon>Spiralia</taxon>
        <taxon>Lophotrochozoa</taxon>
        <taxon>Mollusca</taxon>
        <taxon>Bivalvia</taxon>
        <taxon>Autobranchia</taxon>
        <taxon>Heteroconchia</taxon>
        <taxon>Euheterodonta</taxon>
        <taxon>Imparidentia</taxon>
        <taxon>Neoheterodontei</taxon>
        <taxon>Myida</taxon>
        <taxon>Dreissenoidea</taxon>
        <taxon>Dreissenidae</taxon>
        <taxon>Dreissena</taxon>
    </lineage>
</organism>
<accession>A0A9D4BR28</accession>
<reference evidence="1" key="1">
    <citation type="journal article" date="2019" name="bioRxiv">
        <title>The Genome of the Zebra Mussel, Dreissena polymorpha: A Resource for Invasive Species Research.</title>
        <authorList>
            <person name="McCartney M.A."/>
            <person name="Auch B."/>
            <person name="Kono T."/>
            <person name="Mallez S."/>
            <person name="Zhang Y."/>
            <person name="Obille A."/>
            <person name="Becker A."/>
            <person name="Abrahante J.E."/>
            <person name="Garbe J."/>
            <person name="Badalamenti J.P."/>
            <person name="Herman A."/>
            <person name="Mangelson H."/>
            <person name="Liachko I."/>
            <person name="Sullivan S."/>
            <person name="Sone E.D."/>
            <person name="Koren S."/>
            <person name="Silverstein K.A.T."/>
            <person name="Beckman K.B."/>
            <person name="Gohl D.M."/>
        </authorList>
    </citation>
    <scope>NUCLEOTIDE SEQUENCE</scope>
    <source>
        <strain evidence="1">Duluth1</strain>
        <tissue evidence="1">Whole animal</tissue>
    </source>
</reference>
<dbReference type="EMBL" id="JAIWYP010000015">
    <property type="protein sequence ID" value="KAH3702122.1"/>
    <property type="molecule type" value="Genomic_DNA"/>
</dbReference>
<comment type="caution">
    <text evidence="1">The sequence shown here is derived from an EMBL/GenBank/DDBJ whole genome shotgun (WGS) entry which is preliminary data.</text>
</comment>
<proteinExistence type="predicted"/>
<evidence type="ECO:0000313" key="2">
    <source>
        <dbReference type="Proteomes" id="UP000828390"/>
    </source>
</evidence>
<gene>
    <name evidence="1" type="ORF">DPMN_077124</name>
</gene>
<reference evidence="1" key="2">
    <citation type="submission" date="2020-11" db="EMBL/GenBank/DDBJ databases">
        <authorList>
            <person name="McCartney M.A."/>
            <person name="Auch B."/>
            <person name="Kono T."/>
            <person name="Mallez S."/>
            <person name="Becker A."/>
            <person name="Gohl D.M."/>
            <person name="Silverstein K.A.T."/>
            <person name="Koren S."/>
            <person name="Bechman K.B."/>
            <person name="Herman A."/>
            <person name="Abrahante J.E."/>
            <person name="Garbe J."/>
        </authorList>
    </citation>
    <scope>NUCLEOTIDE SEQUENCE</scope>
    <source>
        <strain evidence="1">Duluth1</strain>
        <tissue evidence="1">Whole animal</tissue>
    </source>
</reference>